<sequence length="593" mass="63673">MADFNSFQESFSSFILSASGFRKIFAAEYGKTAQEDSASVDITAEDATASAIIADVFGSIVKKRNPDSSVMTIAVGMDARPTGPAIASVMVSSFEALGFEVRYSGITAAPELMAWVKTSADIDAFAYISASHNPLGHNGFKFGFSDGAVLGGRDSRDFISAIIAAVIDEDMHAKYAELLSGEKKPDTSALPDPSADKAEAEVAYRFFSNMVISASGSKDEQDVILGKIKAAAAGIGIIAELNGSARGVSIDQDYFESFGFKSRFLNDNPGKVVHAIVPEGASLNLCREELEKANAEDNDFIMGYVPDNDGDRGNIVYINERTHCAEILEAQEVFALCVKSELSFMQQTNPGAKLAVAVNGPTSMRIERIAKAFGAEVFRAEVGEANVVNLAAEKRSEGFEVRILGEGSNGGNITHPATVRDPLNTIFALVKLQIFGGYSSLTEAVESLPDFSTTSAYESEAKMQIGSISHAELKANYEKIFPASFEKRKVELEADFGITGWYEINYEGTSARKGVGPAFRSGKETGGLKIMLTGPVQNEDGTEAIVDKAYLWMRGSGTEPVFRVMTDIESSNSEAMHRLLNWQRALVAMAAGI</sequence>
<evidence type="ECO:0000313" key="6">
    <source>
        <dbReference type="EMBL" id="MDC7227366.1"/>
    </source>
</evidence>
<dbReference type="GO" id="GO:0004615">
    <property type="term" value="F:phosphomannomutase activity"/>
    <property type="evidence" value="ECO:0007669"/>
    <property type="project" value="TreeGrafter"/>
</dbReference>
<dbReference type="Gene3D" id="3.30.310.50">
    <property type="entry name" value="Alpha-D-phosphohexomutase, C-terminal domain"/>
    <property type="match status" value="1"/>
</dbReference>
<accession>A0AAJ1IHV7</accession>
<dbReference type="GO" id="GO:0005975">
    <property type="term" value="P:carbohydrate metabolic process"/>
    <property type="evidence" value="ECO:0007669"/>
    <property type="project" value="InterPro"/>
</dbReference>
<evidence type="ECO:0000256" key="2">
    <source>
        <dbReference type="ARBA" id="ARBA00010231"/>
    </source>
</evidence>
<evidence type="ECO:0000256" key="1">
    <source>
        <dbReference type="ARBA" id="ARBA00001946"/>
    </source>
</evidence>
<feature type="domain" description="Alpha-D-phosphohexomutase alpha/beta/alpha" evidence="4">
    <location>
        <begin position="53"/>
        <end position="163"/>
    </location>
</feature>
<comment type="cofactor">
    <cofactor evidence="1">
        <name>Mg(2+)</name>
        <dbReference type="ChEBI" id="CHEBI:18420"/>
    </cofactor>
</comment>
<reference evidence="6 7" key="1">
    <citation type="submission" date="2022-12" db="EMBL/GenBank/DDBJ databases">
        <title>Metagenome assembled genome from gulf of manar.</title>
        <authorList>
            <person name="Kohli P."/>
            <person name="Pk S."/>
            <person name="Venkata Ramana C."/>
            <person name="Sasikala C."/>
        </authorList>
    </citation>
    <scope>NUCLEOTIDE SEQUENCE [LARGE SCALE GENOMIC DNA]</scope>
    <source>
        <strain evidence="6">JB008</strain>
    </source>
</reference>
<keyword evidence="3" id="KW-0597">Phosphoprotein</keyword>
<dbReference type="Pfam" id="PF02880">
    <property type="entry name" value="PGM_PMM_III"/>
    <property type="match status" value="1"/>
</dbReference>
<dbReference type="SUPFAM" id="SSF53738">
    <property type="entry name" value="Phosphoglucomutase, first 3 domains"/>
    <property type="match status" value="1"/>
</dbReference>
<dbReference type="InterPro" id="IPR050060">
    <property type="entry name" value="Phosphoglucosamine_mutase"/>
</dbReference>
<evidence type="ECO:0000259" key="4">
    <source>
        <dbReference type="Pfam" id="PF02878"/>
    </source>
</evidence>
<dbReference type="PANTHER" id="PTHR42946:SF1">
    <property type="entry name" value="PHOSPHOGLUCOMUTASE (ALPHA-D-GLUCOSE-1,6-BISPHOSPHATE-DEPENDENT)"/>
    <property type="match status" value="1"/>
</dbReference>
<dbReference type="AlphaFoldDB" id="A0AAJ1IHV7"/>
<dbReference type="Proteomes" id="UP001221217">
    <property type="component" value="Unassembled WGS sequence"/>
</dbReference>
<dbReference type="InterPro" id="IPR016055">
    <property type="entry name" value="A-D-PHexomutase_a/b/a-I/II/III"/>
</dbReference>
<dbReference type="PANTHER" id="PTHR42946">
    <property type="entry name" value="PHOSPHOHEXOSE MUTASE"/>
    <property type="match status" value="1"/>
</dbReference>
<dbReference type="InterPro" id="IPR036900">
    <property type="entry name" value="A-D-PHexomutase_C_sf"/>
</dbReference>
<dbReference type="SUPFAM" id="SSF55957">
    <property type="entry name" value="Phosphoglucomutase, C-terminal domain"/>
    <property type="match status" value="1"/>
</dbReference>
<dbReference type="InterPro" id="IPR005846">
    <property type="entry name" value="A-D-PHexomutase_a/b/a-III"/>
</dbReference>
<protein>
    <submittedName>
        <fullName evidence="6">Phosphoglucomutase</fullName>
    </submittedName>
</protein>
<comment type="caution">
    <text evidence="6">The sequence shown here is derived from an EMBL/GenBank/DDBJ whole genome shotgun (WGS) entry which is preliminary data.</text>
</comment>
<dbReference type="EMBL" id="JAQQAL010000024">
    <property type="protein sequence ID" value="MDC7227366.1"/>
    <property type="molecule type" value="Genomic_DNA"/>
</dbReference>
<dbReference type="Pfam" id="PF02878">
    <property type="entry name" value="PGM_PMM_I"/>
    <property type="match status" value="1"/>
</dbReference>
<name>A0AAJ1IHV7_9SPIO</name>
<organism evidence="6 7">
    <name type="scientific">Candidatus Thalassospirochaeta sargassi</name>
    <dbReference type="NCBI Taxonomy" id="3119039"/>
    <lineage>
        <taxon>Bacteria</taxon>
        <taxon>Pseudomonadati</taxon>
        <taxon>Spirochaetota</taxon>
        <taxon>Spirochaetia</taxon>
        <taxon>Spirochaetales</taxon>
        <taxon>Spirochaetaceae</taxon>
        <taxon>Candidatus Thalassospirochaeta</taxon>
    </lineage>
</organism>
<feature type="domain" description="Alpha-D-phosphohexomutase alpha/beta/alpha" evidence="5">
    <location>
        <begin position="332"/>
        <end position="433"/>
    </location>
</feature>
<comment type="similarity">
    <text evidence="2">Belongs to the phosphohexose mutase family.</text>
</comment>
<evidence type="ECO:0000313" key="7">
    <source>
        <dbReference type="Proteomes" id="UP001221217"/>
    </source>
</evidence>
<evidence type="ECO:0000256" key="3">
    <source>
        <dbReference type="ARBA" id="ARBA00022553"/>
    </source>
</evidence>
<evidence type="ECO:0000259" key="5">
    <source>
        <dbReference type="Pfam" id="PF02880"/>
    </source>
</evidence>
<gene>
    <name evidence="6" type="ORF">PQJ61_11445</name>
</gene>
<proteinExistence type="inferred from homology"/>
<dbReference type="Gene3D" id="3.40.120.10">
    <property type="entry name" value="Alpha-D-Glucose-1,6-Bisphosphate, subunit A, domain 3"/>
    <property type="match status" value="3"/>
</dbReference>
<dbReference type="InterPro" id="IPR005844">
    <property type="entry name" value="A-D-PHexomutase_a/b/a-I"/>
</dbReference>